<proteinExistence type="predicted"/>
<comment type="caution">
    <text evidence="1">The sequence shown here is derived from an EMBL/GenBank/DDBJ whole genome shotgun (WGS) entry which is preliminary data.</text>
</comment>
<reference evidence="1 2" key="1">
    <citation type="journal article" date="2024" name="bioRxiv">
        <title>A reference genome for Trichogramma kaykai: A tiny desert-dwelling parasitoid wasp with competing sex-ratio distorters.</title>
        <authorList>
            <person name="Culotta J."/>
            <person name="Lindsey A.R."/>
        </authorList>
    </citation>
    <scope>NUCLEOTIDE SEQUENCE [LARGE SCALE GENOMIC DNA]</scope>
    <source>
        <strain evidence="1 2">KSX58</strain>
    </source>
</reference>
<sequence>MCARVTLRLYLHYVLDDFSRYTRFARKRTGPSPIAGESLCSSSKPISPLYIRYTCCRFMYTWIYSRR</sequence>
<dbReference type="Proteomes" id="UP001627154">
    <property type="component" value="Unassembled WGS sequence"/>
</dbReference>
<dbReference type="AlphaFoldDB" id="A0ABD2WG40"/>
<protein>
    <submittedName>
        <fullName evidence="1">Uncharacterized protein</fullName>
    </submittedName>
</protein>
<organism evidence="1 2">
    <name type="scientific">Trichogramma kaykai</name>
    <dbReference type="NCBI Taxonomy" id="54128"/>
    <lineage>
        <taxon>Eukaryota</taxon>
        <taxon>Metazoa</taxon>
        <taxon>Ecdysozoa</taxon>
        <taxon>Arthropoda</taxon>
        <taxon>Hexapoda</taxon>
        <taxon>Insecta</taxon>
        <taxon>Pterygota</taxon>
        <taxon>Neoptera</taxon>
        <taxon>Endopterygota</taxon>
        <taxon>Hymenoptera</taxon>
        <taxon>Apocrita</taxon>
        <taxon>Proctotrupomorpha</taxon>
        <taxon>Chalcidoidea</taxon>
        <taxon>Trichogrammatidae</taxon>
        <taxon>Trichogramma</taxon>
    </lineage>
</organism>
<accession>A0ABD2WG40</accession>
<evidence type="ECO:0000313" key="2">
    <source>
        <dbReference type="Proteomes" id="UP001627154"/>
    </source>
</evidence>
<dbReference type="EMBL" id="JBJJXI010000108">
    <property type="protein sequence ID" value="KAL3391689.1"/>
    <property type="molecule type" value="Genomic_DNA"/>
</dbReference>
<evidence type="ECO:0000313" key="1">
    <source>
        <dbReference type="EMBL" id="KAL3391689.1"/>
    </source>
</evidence>
<name>A0ABD2WG40_9HYME</name>
<gene>
    <name evidence="1" type="ORF">TKK_013612</name>
</gene>
<keyword evidence="2" id="KW-1185">Reference proteome</keyword>